<reference evidence="1 2" key="1">
    <citation type="journal article" date="2019" name="Nat. Ecol. Evol.">
        <title>Megaphylogeny resolves global patterns of mushroom evolution.</title>
        <authorList>
            <person name="Varga T."/>
            <person name="Krizsan K."/>
            <person name="Foldi C."/>
            <person name="Dima B."/>
            <person name="Sanchez-Garcia M."/>
            <person name="Sanchez-Ramirez S."/>
            <person name="Szollosi G.J."/>
            <person name="Szarkandi J.G."/>
            <person name="Papp V."/>
            <person name="Albert L."/>
            <person name="Andreopoulos W."/>
            <person name="Angelini C."/>
            <person name="Antonin V."/>
            <person name="Barry K.W."/>
            <person name="Bougher N.L."/>
            <person name="Buchanan P."/>
            <person name="Buyck B."/>
            <person name="Bense V."/>
            <person name="Catcheside P."/>
            <person name="Chovatia M."/>
            <person name="Cooper J."/>
            <person name="Damon W."/>
            <person name="Desjardin D."/>
            <person name="Finy P."/>
            <person name="Geml J."/>
            <person name="Haridas S."/>
            <person name="Hughes K."/>
            <person name="Justo A."/>
            <person name="Karasinski D."/>
            <person name="Kautmanova I."/>
            <person name="Kiss B."/>
            <person name="Kocsube S."/>
            <person name="Kotiranta H."/>
            <person name="LaButti K.M."/>
            <person name="Lechner B.E."/>
            <person name="Liimatainen K."/>
            <person name="Lipzen A."/>
            <person name="Lukacs Z."/>
            <person name="Mihaltcheva S."/>
            <person name="Morgado L.N."/>
            <person name="Niskanen T."/>
            <person name="Noordeloos M.E."/>
            <person name="Ohm R.A."/>
            <person name="Ortiz-Santana B."/>
            <person name="Ovrebo C."/>
            <person name="Racz N."/>
            <person name="Riley R."/>
            <person name="Savchenko A."/>
            <person name="Shiryaev A."/>
            <person name="Soop K."/>
            <person name="Spirin V."/>
            <person name="Szebenyi C."/>
            <person name="Tomsovsky M."/>
            <person name="Tulloss R.E."/>
            <person name="Uehling J."/>
            <person name="Grigoriev I.V."/>
            <person name="Vagvolgyi C."/>
            <person name="Papp T."/>
            <person name="Martin F.M."/>
            <person name="Miettinen O."/>
            <person name="Hibbett D.S."/>
            <person name="Nagy L.G."/>
        </authorList>
    </citation>
    <scope>NUCLEOTIDE SEQUENCE [LARGE SCALE GENOMIC DNA]</scope>
    <source>
        <strain evidence="1 2">CBS 309.79</strain>
    </source>
</reference>
<proteinExistence type="predicted"/>
<dbReference type="AlphaFoldDB" id="A0A5C3QB54"/>
<dbReference type="Proteomes" id="UP000305067">
    <property type="component" value="Unassembled WGS sequence"/>
</dbReference>
<name>A0A5C3QB54_9AGAR</name>
<evidence type="ECO:0000313" key="2">
    <source>
        <dbReference type="Proteomes" id="UP000305067"/>
    </source>
</evidence>
<sequence length="221" mass="24715">MRCCDSACLRGHSSRLRASSGRSPIYFSSSRSPQYGYGECGLSGHCQALVEIAPPRTSARVWISFLRQAIISIREEPVFTIESLPLLISLVRYNVSARTLTSPMEKLLLAAYIFFAIRVDSVRTTPNSTLLEEALRDENVFFLVHGNPRDQSNIIEATWLYYSHACVDLIIHLSYSTPGADPLQYTLENLHPVIDLLTQASCEPSPHSNEDHPLLDLLPIL</sequence>
<gene>
    <name evidence="1" type="ORF">BDV98DRAFT_208704</name>
</gene>
<protein>
    <submittedName>
        <fullName evidence="1">Uncharacterized protein</fullName>
    </submittedName>
</protein>
<evidence type="ECO:0000313" key="1">
    <source>
        <dbReference type="EMBL" id="TFK98299.1"/>
    </source>
</evidence>
<keyword evidence="2" id="KW-1185">Reference proteome</keyword>
<accession>A0A5C3QB54</accession>
<dbReference type="EMBL" id="ML178840">
    <property type="protein sequence ID" value="TFK98299.1"/>
    <property type="molecule type" value="Genomic_DNA"/>
</dbReference>
<organism evidence="1 2">
    <name type="scientific">Pterulicium gracile</name>
    <dbReference type="NCBI Taxonomy" id="1884261"/>
    <lineage>
        <taxon>Eukaryota</taxon>
        <taxon>Fungi</taxon>
        <taxon>Dikarya</taxon>
        <taxon>Basidiomycota</taxon>
        <taxon>Agaricomycotina</taxon>
        <taxon>Agaricomycetes</taxon>
        <taxon>Agaricomycetidae</taxon>
        <taxon>Agaricales</taxon>
        <taxon>Pleurotineae</taxon>
        <taxon>Pterulaceae</taxon>
        <taxon>Pterulicium</taxon>
    </lineage>
</organism>